<name>A0ABU8XYX4_9PROT</name>
<sequence length="629" mass="69546">MQLASPDRRRLTVAGIVLAVVLFFALNTFGSLSLRNLKLDLTENHQFTLSQGTEQLLGKIQEPITLRLYASRSLRDANPFLGSYADRVHDLLRTYADASNGKITVEYIDPEPFSTEEDRAVGFGLQPIQSESGGGASGYLGIAGTNTTDDVDVIPVLSPDRESFLEYDLTRMVWNLAHPEKPVVALLTSLPMNGDPAQQYRPWQVMQELQEFFEVRTIGGDIDRIADDVAVLMLVHPQALSEKTLYAIDQFVMRGGKVLAFVDPHAEAQAVRRPPGMPEDTFSDLGKLLPAWGVTFDHDKIVADPDLARQVVFPSGGREQVIDYLPWLGVDQSRLAKDEVITAELNRVNLATAGFLKPREGATTSFTPLMRSSASAQVMDADKVRVYPDPYAIMRDYKPGGQELVLAARISGPVKSAFDKAPEGAGGGAEQLKESKSPAQIILIADSDLLDDRNWLANQRMLGQQVTVPLADNGNLVANALDYLVGSDALLSLRGRDVTLRPFTKVAEIRRAAEQQYRAKEQELQQKLDDLQQKLSALKPADSGAGEEGNLLSDAQKKEIESFRGQLLETRRELRDVQHALRKDIEDLRDRIRFINIAAVPLLVAALAIVMAVVQRARYRRRFDTTAHA</sequence>
<proteinExistence type="predicted"/>
<keyword evidence="5" id="KW-1185">Reference proteome</keyword>
<dbReference type="Pfam" id="PF23357">
    <property type="entry name" value="DUF7088"/>
    <property type="match status" value="1"/>
</dbReference>
<dbReference type="Proteomes" id="UP001375743">
    <property type="component" value="Unassembled WGS sequence"/>
</dbReference>
<reference evidence="4 5" key="1">
    <citation type="submission" date="2024-01" db="EMBL/GenBank/DDBJ databases">
        <title>Multi-omics insights into the function and evolution of sodium benzoate biodegradation pathways in Benzoatithermus flavus gen. nov., sp. nov. from hot spring.</title>
        <authorList>
            <person name="Hu C.-J."/>
            <person name="Li W.-J."/>
        </authorList>
    </citation>
    <scope>NUCLEOTIDE SEQUENCE [LARGE SCALE GENOMIC DNA]</scope>
    <source>
        <strain evidence="4 5">SYSU G07066</strain>
    </source>
</reference>
<comment type="caution">
    <text evidence="4">The sequence shown here is derived from an EMBL/GenBank/DDBJ whole genome shotgun (WGS) entry which is preliminary data.</text>
</comment>
<feature type="domain" description="ABC-type uncharacterised transport system" evidence="2">
    <location>
        <begin position="181"/>
        <end position="480"/>
    </location>
</feature>
<feature type="transmembrane region" description="Helical" evidence="1">
    <location>
        <begin position="12"/>
        <end position="34"/>
    </location>
</feature>
<dbReference type="InterPro" id="IPR019196">
    <property type="entry name" value="ABC_transp_unknown"/>
</dbReference>
<feature type="transmembrane region" description="Helical" evidence="1">
    <location>
        <begin position="594"/>
        <end position="614"/>
    </location>
</feature>
<organism evidence="4 5">
    <name type="scientific">Benzoatithermus flavus</name>
    <dbReference type="NCBI Taxonomy" id="3108223"/>
    <lineage>
        <taxon>Bacteria</taxon>
        <taxon>Pseudomonadati</taxon>
        <taxon>Pseudomonadota</taxon>
        <taxon>Alphaproteobacteria</taxon>
        <taxon>Geminicoccales</taxon>
        <taxon>Geminicoccaceae</taxon>
        <taxon>Benzoatithermus</taxon>
    </lineage>
</organism>
<dbReference type="Pfam" id="PF09822">
    <property type="entry name" value="ABC_transp_aux"/>
    <property type="match status" value="1"/>
</dbReference>
<keyword evidence="1" id="KW-0472">Membrane</keyword>
<keyword evidence="1" id="KW-0812">Transmembrane</keyword>
<evidence type="ECO:0000313" key="4">
    <source>
        <dbReference type="EMBL" id="MEK0085605.1"/>
    </source>
</evidence>
<evidence type="ECO:0000259" key="3">
    <source>
        <dbReference type="Pfam" id="PF23357"/>
    </source>
</evidence>
<accession>A0ABU8XYX4</accession>
<keyword evidence="1" id="KW-1133">Transmembrane helix</keyword>
<evidence type="ECO:0000313" key="5">
    <source>
        <dbReference type="Proteomes" id="UP001375743"/>
    </source>
</evidence>
<evidence type="ECO:0000256" key="1">
    <source>
        <dbReference type="SAM" id="Phobius"/>
    </source>
</evidence>
<feature type="domain" description="DUF7088" evidence="3">
    <location>
        <begin position="43"/>
        <end position="134"/>
    </location>
</feature>
<evidence type="ECO:0000259" key="2">
    <source>
        <dbReference type="Pfam" id="PF09822"/>
    </source>
</evidence>
<dbReference type="RefSeq" id="WP_418161455.1">
    <property type="nucleotide sequence ID" value="NZ_JBBLZC010000030.1"/>
</dbReference>
<dbReference type="EMBL" id="JBBLZC010000030">
    <property type="protein sequence ID" value="MEK0085605.1"/>
    <property type="molecule type" value="Genomic_DNA"/>
</dbReference>
<protein>
    <submittedName>
        <fullName evidence="4">Gldg family protein</fullName>
    </submittedName>
</protein>
<gene>
    <name evidence="4" type="ORF">U1T56_20825</name>
</gene>
<dbReference type="InterPro" id="IPR055396">
    <property type="entry name" value="DUF7088"/>
</dbReference>